<dbReference type="EMBL" id="JARIHO010000097">
    <property type="protein sequence ID" value="KAJ7305476.1"/>
    <property type="molecule type" value="Genomic_DNA"/>
</dbReference>
<accession>A0AAD6Z2R4</accession>
<gene>
    <name evidence="2" type="ORF">DFH08DRAFT_623170</name>
    <name evidence="1" type="ORF">DFH08DRAFT_634623</name>
</gene>
<feature type="non-terminal residue" evidence="2">
    <location>
        <position position="1"/>
    </location>
</feature>
<proteinExistence type="predicted"/>
<evidence type="ECO:0000313" key="3">
    <source>
        <dbReference type="Proteomes" id="UP001218218"/>
    </source>
</evidence>
<keyword evidence="3" id="KW-1185">Reference proteome</keyword>
<dbReference type="AlphaFoldDB" id="A0AAD6Z2R4"/>
<protein>
    <submittedName>
        <fullName evidence="2">Uncharacterized protein</fullName>
    </submittedName>
</protein>
<organism evidence="2 3">
    <name type="scientific">Mycena albidolilacea</name>
    <dbReference type="NCBI Taxonomy" id="1033008"/>
    <lineage>
        <taxon>Eukaryota</taxon>
        <taxon>Fungi</taxon>
        <taxon>Dikarya</taxon>
        <taxon>Basidiomycota</taxon>
        <taxon>Agaricomycotina</taxon>
        <taxon>Agaricomycetes</taxon>
        <taxon>Agaricomycetidae</taxon>
        <taxon>Agaricales</taxon>
        <taxon>Marasmiineae</taxon>
        <taxon>Mycenaceae</taxon>
        <taxon>Mycena</taxon>
    </lineage>
</organism>
<evidence type="ECO:0000313" key="1">
    <source>
        <dbReference type="EMBL" id="KAJ7305472.1"/>
    </source>
</evidence>
<feature type="non-terminal residue" evidence="2">
    <location>
        <position position="294"/>
    </location>
</feature>
<comment type="caution">
    <text evidence="2">The sequence shown here is derived from an EMBL/GenBank/DDBJ whole genome shotgun (WGS) entry which is preliminary data.</text>
</comment>
<name>A0AAD6Z2R4_9AGAR</name>
<sequence length="294" mass="33799">LQKLTTKTFRDVCNVTASEDWPDPSIIRINEITLAQYLTPRFYYNVAQADNRHLLSTVARRVYEELQDPNLRPTAFADAHVTCDLEFIEGLAKKSFNAMKTQWRRQNDPEIAAKAALHDQANRRRQRRVLKVEQKRSIIRAFAAKFNLDHDALERVLHEAYESDEASGPDPESDESHETWKMRMAAQSGLSVTSRDTLAKLQFVEVLELEWRSDPLSNLLHALQKFWFSSLTAREQASLKYIRARGTGRSSPRIPDYSPWNFGISIPWLEANRLVPENTITLADWNTHGNPPGL</sequence>
<reference evidence="2" key="1">
    <citation type="submission" date="2023-03" db="EMBL/GenBank/DDBJ databases">
        <title>Massive genome expansion in bonnet fungi (Mycena s.s.) driven by repeated elements and novel gene families across ecological guilds.</title>
        <authorList>
            <consortium name="Lawrence Berkeley National Laboratory"/>
            <person name="Harder C.B."/>
            <person name="Miyauchi S."/>
            <person name="Viragh M."/>
            <person name="Kuo A."/>
            <person name="Thoen E."/>
            <person name="Andreopoulos B."/>
            <person name="Lu D."/>
            <person name="Skrede I."/>
            <person name="Drula E."/>
            <person name="Henrissat B."/>
            <person name="Morin E."/>
            <person name="Kohler A."/>
            <person name="Barry K."/>
            <person name="LaButti K."/>
            <person name="Morin E."/>
            <person name="Salamov A."/>
            <person name="Lipzen A."/>
            <person name="Mereny Z."/>
            <person name="Hegedus B."/>
            <person name="Baldrian P."/>
            <person name="Stursova M."/>
            <person name="Weitz H."/>
            <person name="Taylor A."/>
            <person name="Grigoriev I.V."/>
            <person name="Nagy L.G."/>
            <person name="Martin F."/>
            <person name="Kauserud H."/>
        </authorList>
    </citation>
    <scope>NUCLEOTIDE SEQUENCE</scope>
    <source>
        <strain evidence="2">CBHHK002</strain>
    </source>
</reference>
<dbReference type="EMBL" id="JARIHO010000097">
    <property type="protein sequence ID" value="KAJ7305472.1"/>
    <property type="molecule type" value="Genomic_DNA"/>
</dbReference>
<dbReference type="Proteomes" id="UP001218218">
    <property type="component" value="Unassembled WGS sequence"/>
</dbReference>
<evidence type="ECO:0000313" key="2">
    <source>
        <dbReference type="EMBL" id="KAJ7305476.1"/>
    </source>
</evidence>